<dbReference type="Gene3D" id="2.60.40.10">
    <property type="entry name" value="Immunoglobulins"/>
    <property type="match status" value="1"/>
</dbReference>
<evidence type="ECO:0008006" key="3">
    <source>
        <dbReference type="Google" id="ProtNLM"/>
    </source>
</evidence>
<dbReference type="InterPro" id="IPR013783">
    <property type="entry name" value="Ig-like_fold"/>
</dbReference>
<dbReference type="InterPro" id="IPR011467">
    <property type="entry name" value="DUF1573"/>
</dbReference>
<keyword evidence="1" id="KW-0732">Signal</keyword>
<feature type="chain" id="PRO_5027610573" description="DUF1573 domain-containing protein" evidence="1">
    <location>
        <begin position="20"/>
        <end position="164"/>
    </location>
</feature>
<feature type="signal peptide" evidence="1">
    <location>
        <begin position="1"/>
        <end position="19"/>
    </location>
</feature>
<dbReference type="AlphaFoldDB" id="A0A6S6TQA2"/>
<sequence length="164" mass="17701">MRKLINLFAILVIFASTVAAQDIKFDLYNGEKAEAKDLKTTDEQQGAKLAQAGTVTDWNYGKIEKASTGVRFFKFANTGTAPLVISAAKGSCGCTVPSYPKEPIMPGEAGYIKVKYDTKRVGAFTKYVTLTTNATSNTTTRLKITGTVEAEAAPTPAKEKNMFN</sequence>
<evidence type="ECO:0000313" key="2">
    <source>
        <dbReference type="EMBL" id="CAA6818103.1"/>
    </source>
</evidence>
<dbReference type="Pfam" id="PF07610">
    <property type="entry name" value="DUF1573"/>
    <property type="match status" value="1"/>
</dbReference>
<dbReference type="PANTHER" id="PTHR37833">
    <property type="entry name" value="LIPOPROTEIN-RELATED"/>
    <property type="match status" value="1"/>
</dbReference>
<gene>
    <name evidence="2" type="ORF">HELGO_WM43435</name>
</gene>
<accession>A0A6S6TQA2</accession>
<protein>
    <recommendedName>
        <fullName evidence="3">DUF1573 domain-containing protein</fullName>
    </recommendedName>
</protein>
<reference evidence="2" key="1">
    <citation type="submission" date="2020-01" db="EMBL/GenBank/DDBJ databases">
        <authorList>
            <person name="Meier V. D."/>
            <person name="Meier V D."/>
        </authorList>
    </citation>
    <scope>NUCLEOTIDE SEQUENCE</scope>
    <source>
        <strain evidence="2">HLG_WM_MAG_10</strain>
    </source>
</reference>
<dbReference type="EMBL" id="CACVAQ010000261">
    <property type="protein sequence ID" value="CAA6818103.1"/>
    <property type="molecule type" value="Genomic_DNA"/>
</dbReference>
<name>A0A6S6TQA2_9BACT</name>
<evidence type="ECO:0000256" key="1">
    <source>
        <dbReference type="SAM" id="SignalP"/>
    </source>
</evidence>
<organism evidence="2">
    <name type="scientific">uncultured Aureispira sp</name>
    <dbReference type="NCBI Taxonomy" id="1331704"/>
    <lineage>
        <taxon>Bacteria</taxon>
        <taxon>Pseudomonadati</taxon>
        <taxon>Bacteroidota</taxon>
        <taxon>Saprospiria</taxon>
        <taxon>Saprospirales</taxon>
        <taxon>Saprospiraceae</taxon>
        <taxon>Aureispira</taxon>
        <taxon>environmental samples</taxon>
    </lineage>
</organism>
<proteinExistence type="predicted"/>
<dbReference type="PANTHER" id="PTHR37833:SF1">
    <property type="entry name" value="SIGNAL PEPTIDE PROTEIN"/>
    <property type="match status" value="1"/>
</dbReference>